<feature type="compositionally biased region" description="Low complexity" evidence="1">
    <location>
        <begin position="554"/>
        <end position="597"/>
    </location>
</feature>
<feature type="compositionally biased region" description="Low complexity" evidence="1">
    <location>
        <begin position="140"/>
        <end position="150"/>
    </location>
</feature>
<dbReference type="InterPro" id="IPR036779">
    <property type="entry name" value="LysM_dom_sf"/>
</dbReference>
<dbReference type="RefSeq" id="WP_076120413.1">
    <property type="nucleotide sequence ID" value="NZ_MPTC01000020.1"/>
</dbReference>
<dbReference type="PANTHER" id="PTHR33734">
    <property type="entry name" value="LYSM DOMAIN-CONTAINING GPI-ANCHORED PROTEIN 2"/>
    <property type="match status" value="1"/>
</dbReference>
<dbReference type="Proteomes" id="UP000187439">
    <property type="component" value="Unassembled WGS sequence"/>
</dbReference>
<protein>
    <recommendedName>
        <fullName evidence="2">LysM domain-containing protein</fullName>
    </recommendedName>
</protein>
<sequence length="615" mass="66906">MKIHIVKQGDSLYALSQKYGVPLQKIIEANPQISNPNVLALGEKVKIPTAPVSVPDNSEVYYKHTVKQGDTLWKLSKAWGIPLKDMVEANPQLKNPNVLMLGEVVNIPKKTSNSSPVQPGYMPSNASEKTQVGGKEYTGPKEQPVAEVAPAPKPETKPEAKAETKPEAKPETKPAPKPSPKIAPESNSAPHPSVNIAPINAPNPAPNMQMEVAPVQEIEMQSLFVQITVPNQEPVAHHEASKAELKPVACKEEKANSCDSMGYPGLGGNPYLYDSYQNNPNMNMNWAPSYVQPAAFGPECMSPYYFSENMYSPNMSPEQWNPNAAPNVSPEQWNPNAAPNVSPEQWNPNAWSNVSPEQWNPNAWPNMSPEQWNSNAWPNMSPEQWNSNAAPNVSPEQWNPNAWPNMSPEQWNPNAAPNVSPEQWNPNAAPNNMEANASGMNPMYGMSSNLPWPTTCGCGGMHVQPYSYEMPAYNTYPAYGNPNAFSAYGAGTPNQGIVPDSPLGAFGGPIMSSIPSNPQYPGIGNYSQHNRVPEIQDPETFVQDTPEVARTVSEESSSGSSLKSKGNATKETAAKAKTSSQNSSKKTKTVVKSQRSSAGGRTESSKKRRNPWISN</sequence>
<reference evidence="3 4" key="1">
    <citation type="submission" date="2016-10" db="EMBL/GenBank/DDBJ databases">
        <title>Paenibacillus species isolates.</title>
        <authorList>
            <person name="Beno S.M."/>
        </authorList>
    </citation>
    <scope>NUCLEOTIDE SEQUENCE [LARGE SCALE GENOMIC DNA]</scope>
    <source>
        <strain evidence="3 4">FSL H7-0710</strain>
    </source>
</reference>
<accession>A0A1R0XS02</accession>
<feature type="region of interest" description="Disordered" evidence="1">
    <location>
        <begin position="109"/>
        <end position="194"/>
    </location>
</feature>
<feature type="domain" description="LysM" evidence="2">
    <location>
        <begin position="2"/>
        <end position="47"/>
    </location>
</feature>
<dbReference type="Pfam" id="PF01476">
    <property type="entry name" value="LysM"/>
    <property type="match status" value="2"/>
</dbReference>
<gene>
    <name evidence="3" type="ORF">BSK52_20105</name>
</gene>
<feature type="region of interest" description="Disordered" evidence="1">
    <location>
        <begin position="536"/>
        <end position="615"/>
    </location>
</feature>
<feature type="compositionally biased region" description="Basic residues" evidence="1">
    <location>
        <begin position="606"/>
        <end position="615"/>
    </location>
</feature>
<evidence type="ECO:0000313" key="4">
    <source>
        <dbReference type="Proteomes" id="UP000187439"/>
    </source>
</evidence>
<dbReference type="InterPro" id="IPR018392">
    <property type="entry name" value="LysM"/>
</dbReference>
<dbReference type="SUPFAM" id="SSF54106">
    <property type="entry name" value="LysM domain"/>
    <property type="match status" value="2"/>
</dbReference>
<evidence type="ECO:0000259" key="2">
    <source>
        <dbReference type="PROSITE" id="PS51782"/>
    </source>
</evidence>
<feature type="compositionally biased region" description="Low complexity" evidence="1">
    <location>
        <begin position="425"/>
        <end position="434"/>
    </location>
</feature>
<dbReference type="PROSITE" id="PS51782">
    <property type="entry name" value="LYSM"/>
    <property type="match status" value="2"/>
</dbReference>
<proteinExistence type="predicted"/>
<feature type="compositionally biased region" description="Polar residues" evidence="1">
    <location>
        <begin position="321"/>
        <end position="424"/>
    </location>
</feature>
<dbReference type="SMART" id="SM00257">
    <property type="entry name" value="LysM"/>
    <property type="match status" value="2"/>
</dbReference>
<dbReference type="AlphaFoldDB" id="A0A1R0XS02"/>
<comment type="caution">
    <text evidence="3">The sequence shown here is derived from an EMBL/GenBank/DDBJ whole genome shotgun (WGS) entry which is preliminary data.</text>
</comment>
<dbReference type="OrthoDB" id="2033517at2"/>
<evidence type="ECO:0000256" key="1">
    <source>
        <dbReference type="SAM" id="MobiDB-lite"/>
    </source>
</evidence>
<feature type="domain" description="LysM" evidence="2">
    <location>
        <begin position="62"/>
        <end position="107"/>
    </location>
</feature>
<dbReference type="PANTHER" id="PTHR33734:SF22">
    <property type="entry name" value="MEMBRANE-BOUND LYTIC MUREIN TRANSGLYCOSYLASE D"/>
    <property type="match status" value="1"/>
</dbReference>
<dbReference type="EMBL" id="MPTC01000020">
    <property type="protein sequence ID" value="OMD37908.1"/>
    <property type="molecule type" value="Genomic_DNA"/>
</dbReference>
<dbReference type="Gene3D" id="3.10.350.10">
    <property type="entry name" value="LysM domain"/>
    <property type="match status" value="2"/>
</dbReference>
<organism evidence="3 4">
    <name type="scientific">Paenibacillus odorifer</name>
    <dbReference type="NCBI Taxonomy" id="189426"/>
    <lineage>
        <taxon>Bacteria</taxon>
        <taxon>Bacillati</taxon>
        <taxon>Bacillota</taxon>
        <taxon>Bacilli</taxon>
        <taxon>Bacillales</taxon>
        <taxon>Paenibacillaceae</taxon>
        <taxon>Paenibacillus</taxon>
    </lineage>
</organism>
<name>A0A1R0XS02_9BACL</name>
<evidence type="ECO:0000313" key="3">
    <source>
        <dbReference type="EMBL" id="OMD37908.1"/>
    </source>
</evidence>
<dbReference type="CDD" id="cd00118">
    <property type="entry name" value="LysM"/>
    <property type="match status" value="2"/>
</dbReference>
<feature type="compositionally biased region" description="Basic and acidic residues" evidence="1">
    <location>
        <begin position="154"/>
        <end position="174"/>
    </location>
</feature>
<feature type="region of interest" description="Disordered" evidence="1">
    <location>
        <begin position="321"/>
        <end position="434"/>
    </location>
</feature>